<dbReference type="AlphaFoldDB" id="A0A6H1Q176"/>
<evidence type="ECO:0000313" key="2">
    <source>
        <dbReference type="EMBL" id="QIZ20574.1"/>
    </source>
</evidence>
<feature type="chain" id="PRO_5026066238" evidence="1">
    <location>
        <begin position="20"/>
        <end position="122"/>
    </location>
</feature>
<dbReference type="EMBL" id="CP038852">
    <property type="protein sequence ID" value="QIZ20574.1"/>
    <property type="molecule type" value="Genomic_DNA"/>
</dbReference>
<dbReference type="Proteomes" id="UP000501094">
    <property type="component" value="Chromosome"/>
</dbReference>
<dbReference type="RefSeq" id="WP_168606461.1">
    <property type="nucleotide sequence ID" value="NZ_CP038852.1"/>
</dbReference>
<sequence>MNKIIFVIISIFFSLPTYADMSDENKSKAWDCSGIYLSNYFLPVGETFEYNMKEKSMSSVKVLKEYALEIGIPEKEWDQGVNKAADKHYGSKFDEAKTEECHNFLEGLIPNGKERVNKVVLY</sequence>
<accession>A0A6H1Q176</accession>
<dbReference type="KEGG" id="peg:E5R92_02080"/>
<evidence type="ECO:0000313" key="3">
    <source>
        <dbReference type="Proteomes" id="UP000501094"/>
    </source>
</evidence>
<name>A0A6H1Q176_9PROT</name>
<reference evidence="2 3" key="1">
    <citation type="journal article" date="2020" name="Nat. Microbiol.">
        <title>Lysogenic host-virus interactions in SAR11 marine bacteria.</title>
        <authorList>
            <person name="Morris R.M."/>
            <person name="Cain K.R."/>
            <person name="Hvorecny K.L."/>
            <person name="Kollman J.M."/>
        </authorList>
    </citation>
    <scope>NUCLEOTIDE SEQUENCE [LARGE SCALE GENOMIC DNA]</scope>
    <source>
        <strain evidence="2 3">NP1</strain>
    </source>
</reference>
<feature type="signal peptide" evidence="1">
    <location>
        <begin position="1"/>
        <end position="19"/>
    </location>
</feature>
<evidence type="ECO:0000256" key="1">
    <source>
        <dbReference type="SAM" id="SignalP"/>
    </source>
</evidence>
<organism evidence="2 3">
    <name type="scientific">Candidatus Pelagibacter giovannonii</name>
    <dbReference type="NCBI Taxonomy" id="2563896"/>
    <lineage>
        <taxon>Bacteria</taxon>
        <taxon>Pseudomonadati</taxon>
        <taxon>Pseudomonadota</taxon>
        <taxon>Alphaproteobacteria</taxon>
        <taxon>Candidatus Pelagibacterales</taxon>
        <taxon>Candidatus Pelagibacteraceae</taxon>
        <taxon>Candidatus Pelagibacter</taxon>
    </lineage>
</organism>
<proteinExistence type="predicted"/>
<gene>
    <name evidence="2" type="ORF">E5R92_02080</name>
</gene>
<keyword evidence="1" id="KW-0732">Signal</keyword>
<protein>
    <submittedName>
        <fullName evidence="2">Uncharacterized protein</fullName>
    </submittedName>
</protein>
<keyword evidence="3" id="KW-1185">Reference proteome</keyword>